<sequence>MSHQQNADFLKRFIQGEITQLQGRDIIVQGDALNPHVDDFEAVVDIGKYQYVGYTYWSEEGNNTSLYSALVMFAYGRESLLAKQEAEQETHN</sequence>
<keyword evidence="2" id="KW-1185">Reference proteome</keyword>
<organism evidence="1 2">
    <name type="scientific">Pseudomonas machongensis</name>
    <dbReference type="NCBI Taxonomy" id="3110229"/>
    <lineage>
        <taxon>Bacteria</taxon>
        <taxon>Pseudomonadati</taxon>
        <taxon>Pseudomonadota</taxon>
        <taxon>Gammaproteobacteria</taxon>
        <taxon>Pseudomonadales</taxon>
        <taxon>Pseudomonadaceae</taxon>
        <taxon>Pseudomonas</taxon>
    </lineage>
</organism>
<evidence type="ECO:0000313" key="1">
    <source>
        <dbReference type="EMBL" id="MEA5670434.1"/>
    </source>
</evidence>
<evidence type="ECO:0000313" key="2">
    <source>
        <dbReference type="Proteomes" id="UP001302573"/>
    </source>
</evidence>
<reference evidence="1 2" key="1">
    <citation type="submission" date="2023-12" db="EMBL/GenBank/DDBJ databases">
        <title>Pseudomonas machongensis sp. nov., isolated from wilted pepper plants (Capsicum annuum).</title>
        <authorList>
            <person name="Qiu M."/>
            <person name="Li Y."/>
            <person name="Liu Q."/>
            <person name="Zhang X."/>
            <person name="Huang Y."/>
            <person name="Guo R."/>
            <person name="Hu M."/>
            <person name="Zhou J."/>
            <person name="Zhou X."/>
        </authorList>
    </citation>
    <scope>NUCLEOTIDE SEQUENCE [LARGE SCALE GENOMIC DNA]</scope>
    <source>
        <strain evidence="1 2">MH2</strain>
    </source>
</reference>
<dbReference type="RefSeq" id="WP_323452500.1">
    <property type="nucleotide sequence ID" value="NZ_JAYFUI010000054.1"/>
</dbReference>
<dbReference type="EMBL" id="JAYFUI010000054">
    <property type="protein sequence ID" value="MEA5670434.1"/>
    <property type="molecule type" value="Genomic_DNA"/>
</dbReference>
<accession>A0ABU5VAN5</accession>
<gene>
    <name evidence="1" type="ORF">VA602_03670</name>
</gene>
<comment type="caution">
    <text evidence="1">The sequence shown here is derived from an EMBL/GenBank/DDBJ whole genome shotgun (WGS) entry which is preliminary data.</text>
</comment>
<name>A0ABU5VAN5_9PSED</name>
<proteinExistence type="predicted"/>
<protein>
    <submittedName>
        <fullName evidence="1">Uncharacterized protein</fullName>
    </submittedName>
</protein>
<dbReference type="Proteomes" id="UP001302573">
    <property type="component" value="Unassembled WGS sequence"/>
</dbReference>